<reference evidence="4 5" key="1">
    <citation type="submission" date="2020-02" db="EMBL/GenBank/DDBJ databases">
        <title>Draft genome sequence of Haematococcus lacustris strain NIES-144.</title>
        <authorList>
            <person name="Morimoto D."/>
            <person name="Nakagawa S."/>
            <person name="Yoshida T."/>
            <person name="Sawayama S."/>
        </authorList>
    </citation>
    <scope>NUCLEOTIDE SEQUENCE [LARGE SCALE GENOMIC DNA]</scope>
    <source>
        <strain evidence="4 5">NIES-144</strain>
    </source>
</reference>
<dbReference type="InterPro" id="IPR013783">
    <property type="entry name" value="Ig-like_fold"/>
</dbReference>
<evidence type="ECO:0000259" key="3">
    <source>
        <dbReference type="Pfam" id="PF16561"/>
    </source>
</evidence>
<dbReference type="Pfam" id="PF16561">
    <property type="entry name" value="AMPK1_CBM"/>
    <property type="match status" value="1"/>
</dbReference>
<dbReference type="AlphaFoldDB" id="A0A699ZVE1"/>
<feature type="coiled-coil region" evidence="1">
    <location>
        <begin position="189"/>
        <end position="216"/>
    </location>
</feature>
<dbReference type="SUPFAM" id="SSF81296">
    <property type="entry name" value="E set domains"/>
    <property type="match status" value="1"/>
</dbReference>
<proteinExistence type="predicted"/>
<evidence type="ECO:0000256" key="2">
    <source>
        <dbReference type="SAM" id="MobiDB-lite"/>
    </source>
</evidence>
<accession>A0A699ZVE1</accession>
<dbReference type="InterPro" id="IPR032640">
    <property type="entry name" value="AMPK1_CBM"/>
</dbReference>
<gene>
    <name evidence="4" type="ORF">HaLaN_23938</name>
</gene>
<evidence type="ECO:0000313" key="4">
    <source>
        <dbReference type="EMBL" id="GFH25895.1"/>
    </source>
</evidence>
<keyword evidence="5" id="KW-1185">Reference proteome</keyword>
<feature type="region of interest" description="Disordered" evidence="2">
    <location>
        <begin position="57"/>
        <end position="78"/>
    </location>
</feature>
<dbReference type="Proteomes" id="UP000485058">
    <property type="component" value="Unassembled WGS sequence"/>
</dbReference>
<sequence>MHCSHSRCFSPPGSCFSSLPPSLCCSRVVASHGTALTQSGVERLHYWRSSIALSSHQAGSTKAHSPSSPHTSAKAETVPVSSATAKLKLLEQMQQRSQGAMKELSQYASSAPRMIDARMYSASVAAQHKLSEKLSEANVYIAHLEDKVSSHNEDLQAAAEVFKKVSMEFGTTGRLADAAVAAVRFGVDQEDAIAKVKKLRSRLDALELAMKRERENFSKRVPRKVPVTWVGAASEVRLVGDFDGWTRGLDLNNPDIESDSVLRTFEAVVPLLPGKYRVKFVVDGEWRLAPEWPMEHDEQGETNNVLEVQ</sequence>
<dbReference type="InterPro" id="IPR014756">
    <property type="entry name" value="Ig_E-set"/>
</dbReference>
<keyword evidence="1" id="KW-0175">Coiled coil</keyword>
<organism evidence="4 5">
    <name type="scientific">Haematococcus lacustris</name>
    <name type="common">Green alga</name>
    <name type="synonym">Haematococcus pluvialis</name>
    <dbReference type="NCBI Taxonomy" id="44745"/>
    <lineage>
        <taxon>Eukaryota</taxon>
        <taxon>Viridiplantae</taxon>
        <taxon>Chlorophyta</taxon>
        <taxon>core chlorophytes</taxon>
        <taxon>Chlorophyceae</taxon>
        <taxon>CS clade</taxon>
        <taxon>Chlamydomonadales</taxon>
        <taxon>Haematococcaceae</taxon>
        <taxon>Haematococcus</taxon>
    </lineage>
</organism>
<dbReference type="PANTHER" id="PTHR47342">
    <property type="entry name" value="PROTEIN PTST, CHLOROPLASTIC"/>
    <property type="match status" value="1"/>
</dbReference>
<feature type="domain" description="AMP-activated protein kinase glycogen-binding" evidence="3">
    <location>
        <begin position="226"/>
        <end position="309"/>
    </location>
</feature>
<comment type="caution">
    <text evidence="4">The sequence shown here is derived from an EMBL/GenBank/DDBJ whole genome shotgun (WGS) entry which is preliminary data.</text>
</comment>
<feature type="compositionally biased region" description="Polar residues" evidence="2">
    <location>
        <begin position="57"/>
        <end position="71"/>
    </location>
</feature>
<dbReference type="EMBL" id="BLLF01002948">
    <property type="protein sequence ID" value="GFH25895.1"/>
    <property type="molecule type" value="Genomic_DNA"/>
</dbReference>
<dbReference type="Gene3D" id="2.60.40.10">
    <property type="entry name" value="Immunoglobulins"/>
    <property type="match status" value="1"/>
</dbReference>
<evidence type="ECO:0000256" key="1">
    <source>
        <dbReference type="SAM" id="Coils"/>
    </source>
</evidence>
<name>A0A699ZVE1_HAELA</name>
<dbReference type="CDD" id="cd02859">
    <property type="entry name" value="E_set_AMPKbeta_like_N"/>
    <property type="match status" value="1"/>
</dbReference>
<protein>
    <submittedName>
        <fullName evidence="4">AMPK1_CBM domain-containing protein</fullName>
    </submittedName>
</protein>
<dbReference type="PANTHER" id="PTHR47342:SF1">
    <property type="entry name" value="PROTEIN PTST, CHLOROPLASTIC"/>
    <property type="match status" value="1"/>
</dbReference>
<evidence type="ECO:0000313" key="5">
    <source>
        <dbReference type="Proteomes" id="UP000485058"/>
    </source>
</evidence>